<gene>
    <name evidence="8" type="ORF">O181_021029</name>
</gene>
<evidence type="ECO:0000256" key="4">
    <source>
        <dbReference type="ARBA" id="ARBA00022759"/>
    </source>
</evidence>
<evidence type="ECO:0000313" key="8">
    <source>
        <dbReference type="EMBL" id="MBW0481314.1"/>
    </source>
</evidence>
<name>A0A9Q3GWA0_9BASI</name>
<comment type="caution">
    <text evidence="8">The sequence shown here is derived from an EMBL/GenBank/DDBJ whole genome shotgun (WGS) entry which is preliminary data.</text>
</comment>
<keyword evidence="5" id="KW-0378">Hydrolase</keyword>
<keyword evidence="1" id="KW-0808">Transferase</keyword>
<dbReference type="PANTHER" id="PTHR34072">
    <property type="entry name" value="ENZYMATIC POLYPROTEIN-RELATED"/>
    <property type="match status" value="1"/>
</dbReference>
<dbReference type="AlphaFoldDB" id="A0A9Q3GWA0"/>
<sequence>MIPLFILDSNESPALFITHYTNDIKSSSNDLATSVNSVALVGEPKTPSLTPSVHIPSIIPSQSLLPLRDERCWRICFYIFTSSLSRGYRLSPSSFHASLEKQWDEEEEPEEMETVVKVVPHSYYQYLDVLSKMKAEKPPPHFPCDHHIKLEGRLPPEDLSQFQILKEAFNTAPILSHFSASLSTIVETNASDYALGAVLSQLNESGKHPIAFDSCKLPPAEMNYEIHDKELLGIVWALKCWRDFLLCLSNPFEVLTDHSFLQYFMSSKVLTCRLARWVEFLSESHFTITYHCHIDARNHQQALELSTQGHVGTGGPPPPP</sequence>
<dbReference type="SUPFAM" id="SSF56672">
    <property type="entry name" value="DNA/RNA polymerases"/>
    <property type="match status" value="1"/>
</dbReference>
<organism evidence="8 9">
    <name type="scientific">Austropuccinia psidii MF-1</name>
    <dbReference type="NCBI Taxonomy" id="1389203"/>
    <lineage>
        <taxon>Eukaryota</taxon>
        <taxon>Fungi</taxon>
        <taxon>Dikarya</taxon>
        <taxon>Basidiomycota</taxon>
        <taxon>Pucciniomycotina</taxon>
        <taxon>Pucciniomycetes</taxon>
        <taxon>Pucciniales</taxon>
        <taxon>Sphaerophragmiaceae</taxon>
        <taxon>Austropuccinia</taxon>
    </lineage>
</organism>
<dbReference type="CDD" id="cd09274">
    <property type="entry name" value="RNase_HI_RT_Ty3"/>
    <property type="match status" value="1"/>
</dbReference>
<evidence type="ECO:0000256" key="3">
    <source>
        <dbReference type="ARBA" id="ARBA00022722"/>
    </source>
</evidence>
<dbReference type="Proteomes" id="UP000765509">
    <property type="component" value="Unassembled WGS sequence"/>
</dbReference>
<proteinExistence type="predicted"/>
<dbReference type="GO" id="GO:0004519">
    <property type="term" value="F:endonuclease activity"/>
    <property type="evidence" value="ECO:0007669"/>
    <property type="project" value="UniProtKB-KW"/>
</dbReference>
<evidence type="ECO:0000256" key="2">
    <source>
        <dbReference type="ARBA" id="ARBA00022695"/>
    </source>
</evidence>
<dbReference type="Pfam" id="PF17917">
    <property type="entry name" value="RT_RNaseH"/>
    <property type="match status" value="1"/>
</dbReference>
<protein>
    <recommendedName>
        <fullName evidence="7">Reverse transcriptase RNase H-like domain-containing protein</fullName>
    </recommendedName>
</protein>
<evidence type="ECO:0000256" key="6">
    <source>
        <dbReference type="ARBA" id="ARBA00022918"/>
    </source>
</evidence>
<keyword evidence="6" id="KW-0695">RNA-directed DNA polymerase</keyword>
<keyword evidence="2" id="KW-0548">Nucleotidyltransferase</keyword>
<keyword evidence="9" id="KW-1185">Reference proteome</keyword>
<dbReference type="InterPro" id="IPR043502">
    <property type="entry name" value="DNA/RNA_pol_sf"/>
</dbReference>
<keyword evidence="3" id="KW-0540">Nuclease</keyword>
<dbReference type="GO" id="GO:0003964">
    <property type="term" value="F:RNA-directed DNA polymerase activity"/>
    <property type="evidence" value="ECO:0007669"/>
    <property type="project" value="UniProtKB-KW"/>
</dbReference>
<accession>A0A9Q3GWA0</accession>
<dbReference type="InterPro" id="IPR041373">
    <property type="entry name" value="RT_RNaseH"/>
</dbReference>
<reference evidence="8" key="1">
    <citation type="submission" date="2021-03" db="EMBL/GenBank/DDBJ databases">
        <title>Draft genome sequence of rust myrtle Austropuccinia psidii MF-1, a brazilian biotype.</title>
        <authorList>
            <person name="Quecine M.C."/>
            <person name="Pachon D.M.R."/>
            <person name="Bonatelli M.L."/>
            <person name="Correr F.H."/>
            <person name="Franceschini L.M."/>
            <person name="Leite T.F."/>
            <person name="Margarido G.R.A."/>
            <person name="Almeida C.A."/>
            <person name="Ferrarezi J.A."/>
            <person name="Labate C.A."/>
        </authorList>
    </citation>
    <scope>NUCLEOTIDE SEQUENCE</scope>
    <source>
        <strain evidence="8">MF-1</strain>
    </source>
</reference>
<evidence type="ECO:0000256" key="1">
    <source>
        <dbReference type="ARBA" id="ARBA00022679"/>
    </source>
</evidence>
<dbReference type="PANTHER" id="PTHR34072:SF52">
    <property type="entry name" value="RIBONUCLEASE H"/>
    <property type="match status" value="1"/>
</dbReference>
<dbReference type="EMBL" id="AVOT02006337">
    <property type="protein sequence ID" value="MBW0481314.1"/>
    <property type="molecule type" value="Genomic_DNA"/>
</dbReference>
<keyword evidence="4" id="KW-0255">Endonuclease</keyword>
<evidence type="ECO:0000313" key="9">
    <source>
        <dbReference type="Proteomes" id="UP000765509"/>
    </source>
</evidence>
<evidence type="ECO:0000256" key="5">
    <source>
        <dbReference type="ARBA" id="ARBA00022801"/>
    </source>
</evidence>
<dbReference type="GO" id="GO:0016787">
    <property type="term" value="F:hydrolase activity"/>
    <property type="evidence" value="ECO:0007669"/>
    <property type="project" value="UniProtKB-KW"/>
</dbReference>
<feature type="domain" description="Reverse transcriptase RNase H-like" evidence="7">
    <location>
        <begin position="182"/>
        <end position="283"/>
    </location>
</feature>
<evidence type="ECO:0000259" key="7">
    <source>
        <dbReference type="Pfam" id="PF17917"/>
    </source>
</evidence>